<dbReference type="STRING" id="856793.MICA_804"/>
<dbReference type="RefSeq" id="WP_014102361.1">
    <property type="nucleotide sequence ID" value="NC_016026.1"/>
</dbReference>
<dbReference type="GO" id="GO:0005829">
    <property type="term" value="C:cytosol"/>
    <property type="evidence" value="ECO:0007669"/>
    <property type="project" value="TreeGrafter"/>
</dbReference>
<dbReference type="eggNOG" id="COG1722">
    <property type="taxonomic scope" value="Bacteria"/>
</dbReference>
<dbReference type="Pfam" id="PF02609">
    <property type="entry name" value="Exonuc_VII_S"/>
    <property type="match status" value="1"/>
</dbReference>
<evidence type="ECO:0000256" key="5">
    <source>
        <dbReference type="ARBA" id="ARBA00022839"/>
    </source>
</evidence>
<organism evidence="7 8">
    <name type="scientific">Micavibrio aeruginosavorus (strain ARL-13)</name>
    <dbReference type="NCBI Taxonomy" id="856793"/>
    <lineage>
        <taxon>Bacteria</taxon>
        <taxon>Pseudomonadati</taxon>
        <taxon>Bdellovibrionota</taxon>
        <taxon>Bdellovibrionia</taxon>
        <taxon>Bdellovibrionales</taxon>
        <taxon>Pseudobdellovibrionaceae</taxon>
        <taxon>Micavibrio</taxon>
    </lineage>
</organism>
<evidence type="ECO:0000256" key="1">
    <source>
        <dbReference type="ARBA" id="ARBA00009998"/>
    </source>
</evidence>
<dbReference type="GO" id="GO:0009318">
    <property type="term" value="C:exodeoxyribonuclease VII complex"/>
    <property type="evidence" value="ECO:0007669"/>
    <property type="project" value="UniProtKB-UniRule"/>
</dbReference>
<dbReference type="NCBIfam" id="TIGR01280">
    <property type="entry name" value="xseB"/>
    <property type="match status" value="1"/>
</dbReference>
<dbReference type="NCBIfam" id="NF002139">
    <property type="entry name" value="PRK00977.1-3"/>
    <property type="match status" value="1"/>
</dbReference>
<dbReference type="OrthoDB" id="9808145at2"/>
<comment type="similarity">
    <text evidence="1 6">Belongs to the XseB family.</text>
</comment>
<evidence type="ECO:0000313" key="8">
    <source>
        <dbReference type="Proteomes" id="UP000009286"/>
    </source>
</evidence>
<comment type="function">
    <text evidence="6">Bidirectionally degrades single-stranded DNA into large acid-insoluble oligonucleotides, which are then degraded further into small acid-soluble oligonucleotides.</text>
</comment>
<comment type="catalytic activity">
    <reaction evidence="6">
        <text>Exonucleolytic cleavage in either 5'- to 3'- or 3'- to 5'-direction to yield nucleoside 5'-phosphates.</text>
        <dbReference type="EC" id="3.1.11.6"/>
    </reaction>
</comment>
<dbReference type="PIRSF" id="PIRSF006488">
    <property type="entry name" value="Exonuc_VII_S"/>
    <property type="match status" value="1"/>
</dbReference>
<dbReference type="HOGENOM" id="CLU_145918_0_3_5"/>
<dbReference type="GO" id="GO:0006308">
    <property type="term" value="P:DNA catabolic process"/>
    <property type="evidence" value="ECO:0007669"/>
    <property type="project" value="UniProtKB-UniRule"/>
</dbReference>
<protein>
    <recommendedName>
        <fullName evidence="6">Exodeoxyribonuclease 7 small subunit</fullName>
        <ecNumber evidence="6">3.1.11.6</ecNumber>
    </recommendedName>
    <alternativeName>
        <fullName evidence="6">Exodeoxyribonuclease VII small subunit</fullName>
        <shortName evidence="6">Exonuclease VII small subunit</shortName>
    </alternativeName>
</protein>
<gene>
    <name evidence="6 7" type="primary">xseB</name>
    <name evidence="7" type="ordered locus">MICA_804</name>
</gene>
<evidence type="ECO:0000256" key="4">
    <source>
        <dbReference type="ARBA" id="ARBA00022801"/>
    </source>
</evidence>
<keyword evidence="3 6" id="KW-0540">Nuclease</keyword>
<evidence type="ECO:0000256" key="2">
    <source>
        <dbReference type="ARBA" id="ARBA00022490"/>
    </source>
</evidence>
<comment type="subunit">
    <text evidence="6">Heterooligomer composed of large and small subunits.</text>
</comment>
<name>G2KR91_MICAA</name>
<accession>G2KR91</accession>
<keyword evidence="4 6" id="KW-0378">Hydrolase</keyword>
<dbReference type="GO" id="GO:0008855">
    <property type="term" value="F:exodeoxyribonuclease VII activity"/>
    <property type="evidence" value="ECO:0007669"/>
    <property type="project" value="UniProtKB-UniRule"/>
</dbReference>
<keyword evidence="2 6" id="KW-0963">Cytoplasm</keyword>
<dbReference type="AlphaFoldDB" id="G2KR91"/>
<dbReference type="PANTHER" id="PTHR34137:SF1">
    <property type="entry name" value="EXODEOXYRIBONUCLEASE 7 SMALL SUBUNIT"/>
    <property type="match status" value="1"/>
</dbReference>
<evidence type="ECO:0000256" key="6">
    <source>
        <dbReference type="HAMAP-Rule" id="MF_00337"/>
    </source>
</evidence>
<proteinExistence type="inferred from homology"/>
<dbReference type="Gene3D" id="1.10.287.1040">
    <property type="entry name" value="Exonuclease VII, small subunit"/>
    <property type="match status" value="1"/>
</dbReference>
<dbReference type="SUPFAM" id="SSF116842">
    <property type="entry name" value="XseB-like"/>
    <property type="match status" value="1"/>
</dbReference>
<sequence length="76" mass="8167">MTSVESLSFEEALSALEGIVRDLETGKAPLEDSIAAYERGVALKQHCEKKLREAQSKIEKITLGADGKPAASAHEL</sequence>
<dbReference type="Proteomes" id="UP000009286">
    <property type="component" value="Chromosome"/>
</dbReference>
<reference evidence="7 8" key="1">
    <citation type="journal article" date="2011" name="BMC Genomics">
        <title>Genomic insights into an obligate epibiotic bacterial predator: Micavibrio aeruginosavorus ARL-13.</title>
        <authorList>
            <person name="Wang Z."/>
            <person name="Kadouri D."/>
            <person name="Wu M."/>
        </authorList>
    </citation>
    <scope>NUCLEOTIDE SEQUENCE [LARGE SCALE GENOMIC DNA]</scope>
    <source>
        <strain evidence="7 8">ARL-13</strain>
    </source>
</reference>
<dbReference type="HAMAP" id="MF_00337">
    <property type="entry name" value="Exonuc_7_S"/>
    <property type="match status" value="1"/>
</dbReference>
<dbReference type="PANTHER" id="PTHR34137">
    <property type="entry name" value="EXODEOXYRIBONUCLEASE 7 SMALL SUBUNIT"/>
    <property type="match status" value="1"/>
</dbReference>
<keyword evidence="8" id="KW-1185">Reference proteome</keyword>
<evidence type="ECO:0000256" key="3">
    <source>
        <dbReference type="ARBA" id="ARBA00022722"/>
    </source>
</evidence>
<dbReference type="EC" id="3.1.11.6" evidence="6"/>
<dbReference type="InterPro" id="IPR003761">
    <property type="entry name" value="Exonuc_VII_S"/>
</dbReference>
<dbReference type="InterPro" id="IPR037004">
    <property type="entry name" value="Exonuc_VII_ssu_sf"/>
</dbReference>
<keyword evidence="5 6" id="KW-0269">Exonuclease</keyword>
<comment type="subcellular location">
    <subcellularLocation>
        <location evidence="6">Cytoplasm</location>
    </subcellularLocation>
</comment>
<dbReference type="EMBL" id="CP002382">
    <property type="protein sequence ID" value="AEP09138.1"/>
    <property type="molecule type" value="Genomic_DNA"/>
</dbReference>
<dbReference type="KEGG" id="mai:MICA_804"/>
<dbReference type="NCBIfam" id="NF002140">
    <property type="entry name" value="PRK00977.1-4"/>
    <property type="match status" value="1"/>
</dbReference>
<evidence type="ECO:0000313" key="7">
    <source>
        <dbReference type="EMBL" id="AEP09138.1"/>
    </source>
</evidence>